<protein>
    <submittedName>
        <fullName evidence="2">Uncharacterized protein</fullName>
    </submittedName>
</protein>
<dbReference type="AlphaFoldDB" id="A0AAN5ICU1"/>
<organism evidence="2 3">
    <name type="scientific">Pristionchus mayeri</name>
    <dbReference type="NCBI Taxonomy" id="1317129"/>
    <lineage>
        <taxon>Eukaryota</taxon>
        <taxon>Metazoa</taxon>
        <taxon>Ecdysozoa</taxon>
        <taxon>Nematoda</taxon>
        <taxon>Chromadorea</taxon>
        <taxon>Rhabditida</taxon>
        <taxon>Rhabditina</taxon>
        <taxon>Diplogasteromorpha</taxon>
        <taxon>Diplogasteroidea</taxon>
        <taxon>Neodiplogasteridae</taxon>
        <taxon>Pristionchus</taxon>
    </lineage>
</organism>
<dbReference type="EMBL" id="BTRK01000006">
    <property type="protein sequence ID" value="GMR57976.1"/>
    <property type="molecule type" value="Genomic_DNA"/>
</dbReference>
<keyword evidence="3" id="KW-1185">Reference proteome</keyword>
<reference evidence="3" key="1">
    <citation type="submission" date="2022-10" db="EMBL/GenBank/DDBJ databases">
        <title>Genome assembly of Pristionchus species.</title>
        <authorList>
            <person name="Yoshida K."/>
            <person name="Sommer R.J."/>
        </authorList>
    </citation>
    <scope>NUCLEOTIDE SEQUENCE [LARGE SCALE GENOMIC DNA]</scope>
    <source>
        <strain evidence="3">RS5460</strain>
    </source>
</reference>
<sequence>RSAYRILPYSAMLLFPLGLALLSTSTLADSPLYIEELEDLVYGPDRRVLDVLDDDKWTPRSELKVKVDAILARQTPETQKAYAHIVEMKEGQRNLKNKYWQTRADAAGVGNLYEKIKVLQTDMTISEHHAERRSRQLWFEMNISHGSGSSEEYYPRYRRS</sequence>
<evidence type="ECO:0000313" key="2">
    <source>
        <dbReference type="EMBL" id="GMR57976.1"/>
    </source>
</evidence>
<accession>A0AAN5ICU1</accession>
<evidence type="ECO:0000313" key="3">
    <source>
        <dbReference type="Proteomes" id="UP001328107"/>
    </source>
</evidence>
<name>A0AAN5ICU1_9BILA</name>
<comment type="caution">
    <text evidence="2">The sequence shown here is derived from an EMBL/GenBank/DDBJ whole genome shotgun (WGS) entry which is preliminary data.</text>
</comment>
<feature type="signal peptide" evidence="1">
    <location>
        <begin position="1"/>
        <end position="28"/>
    </location>
</feature>
<proteinExistence type="predicted"/>
<feature type="chain" id="PRO_5042958706" evidence="1">
    <location>
        <begin position="29"/>
        <end position="160"/>
    </location>
</feature>
<feature type="non-terminal residue" evidence="2">
    <location>
        <position position="160"/>
    </location>
</feature>
<gene>
    <name evidence="2" type="ORF">PMAYCL1PPCAC_28171</name>
</gene>
<keyword evidence="1" id="KW-0732">Signal</keyword>
<dbReference type="Proteomes" id="UP001328107">
    <property type="component" value="Unassembled WGS sequence"/>
</dbReference>
<evidence type="ECO:0000256" key="1">
    <source>
        <dbReference type="SAM" id="SignalP"/>
    </source>
</evidence>
<feature type="non-terminal residue" evidence="2">
    <location>
        <position position="1"/>
    </location>
</feature>